<name>A0ACC3SKA7_9PEZI</name>
<evidence type="ECO:0000313" key="1">
    <source>
        <dbReference type="EMBL" id="KAK8212909.1"/>
    </source>
</evidence>
<proteinExistence type="predicted"/>
<dbReference type="Proteomes" id="UP001320706">
    <property type="component" value="Unassembled WGS sequence"/>
</dbReference>
<reference evidence="1" key="1">
    <citation type="submission" date="2024-02" db="EMBL/GenBank/DDBJ databases">
        <title>Metagenome Assembled Genome of Zalaria obscura JY119.</title>
        <authorList>
            <person name="Vighnesh L."/>
            <person name="Jagadeeshwari U."/>
            <person name="Venkata Ramana C."/>
            <person name="Sasikala C."/>
        </authorList>
    </citation>
    <scope>NUCLEOTIDE SEQUENCE</scope>
    <source>
        <strain evidence="1">JY119</strain>
    </source>
</reference>
<protein>
    <submittedName>
        <fullName evidence="1">Uncharacterized protein</fullName>
    </submittedName>
</protein>
<comment type="caution">
    <text evidence="1">The sequence shown here is derived from an EMBL/GenBank/DDBJ whole genome shotgun (WGS) entry which is preliminary data.</text>
</comment>
<accession>A0ACC3SKA7</accession>
<organism evidence="1 2">
    <name type="scientific">Zalaria obscura</name>
    <dbReference type="NCBI Taxonomy" id="2024903"/>
    <lineage>
        <taxon>Eukaryota</taxon>
        <taxon>Fungi</taxon>
        <taxon>Dikarya</taxon>
        <taxon>Ascomycota</taxon>
        <taxon>Pezizomycotina</taxon>
        <taxon>Dothideomycetes</taxon>
        <taxon>Dothideomycetidae</taxon>
        <taxon>Dothideales</taxon>
        <taxon>Zalariaceae</taxon>
        <taxon>Zalaria</taxon>
    </lineage>
</organism>
<gene>
    <name evidence="1" type="ORF">M8818_003074</name>
</gene>
<sequence length="384" mass="41624">MFLRLYPSNLHLYLPISEDLLLTIKRKMALSTKSLAGPGYIILNVIRVMNIIGLLAVIVASIVMLVKTSTASKVPIICRKLGCNRITDTPRSSSSSMPSAMSLQPSQAVSISHPPETLPCLTCAAFLLISELSLFRSYFARNWPLLSPAHGFVTLALSMIVLGLNILGNLNKPATSQASLGLGFWRIVIGSGVIVFVLGFFNLVAVSSSATCVYPVNPLTSHQSYVFRDSRQGITARQVRAHGAVAGLKSQMSSNITAAPVLPSLQTSPVTPTKSLNPFRFMSRGDRQSTLPSYHERSPGSESDISPVKEDPISPSSKYSRATDCTKKIIFGRSKNRDSVGPPLPINISAPMGVNPQFAHLVQRPDSALHPARTGESEPYRWRV</sequence>
<keyword evidence="2" id="KW-1185">Reference proteome</keyword>
<dbReference type="EMBL" id="JAMKPW020000012">
    <property type="protein sequence ID" value="KAK8212909.1"/>
    <property type="molecule type" value="Genomic_DNA"/>
</dbReference>
<evidence type="ECO:0000313" key="2">
    <source>
        <dbReference type="Proteomes" id="UP001320706"/>
    </source>
</evidence>